<dbReference type="EMBL" id="EF083514">
    <property type="protein sequence ID" value="ABK22858.1"/>
    <property type="molecule type" value="mRNA"/>
</dbReference>
<dbReference type="InterPro" id="IPR038938">
    <property type="entry name" value="D27-like"/>
</dbReference>
<dbReference type="InterPro" id="IPR025114">
    <property type="entry name" value="D27-like_C"/>
</dbReference>
<dbReference type="Pfam" id="PF13225">
    <property type="entry name" value="D27-like_C"/>
    <property type="match status" value="1"/>
</dbReference>
<evidence type="ECO:0000259" key="1">
    <source>
        <dbReference type="Pfam" id="PF13225"/>
    </source>
</evidence>
<sequence length="276" mass="31181">MVLWCQANNFTPISSSIDFGSSSFFRPTRISNPNWITTKMHRRPRRSFLLATPTENGATQLNYEPGPLDNIFLFLFRKKMAKEVGWDSNKPGYDGLIEVANCLMTKYRNKLDTEQATVRILRSLFPPFLLLLFRKLITPLAEGKLAAIMTARVTAATCQWLMGRSTVNCIDLPDGSSCNSGVLVEKCQYLEASKCAGICIHTCKLPTQTFIKEYMGIPLLMEPNFNDFSCQFKFGVEALPTCDDKSLHVPCLEICPNDVKRKGYQNRLDVQQCPKV</sequence>
<evidence type="ECO:0000313" key="2">
    <source>
        <dbReference type="EMBL" id="ABK22858.1"/>
    </source>
</evidence>
<organism evidence="2">
    <name type="scientific">Picea sitchensis</name>
    <name type="common">Sitka spruce</name>
    <name type="synonym">Pinus sitchensis</name>
    <dbReference type="NCBI Taxonomy" id="3332"/>
    <lineage>
        <taxon>Eukaryota</taxon>
        <taxon>Viridiplantae</taxon>
        <taxon>Streptophyta</taxon>
        <taxon>Embryophyta</taxon>
        <taxon>Tracheophyta</taxon>
        <taxon>Spermatophyta</taxon>
        <taxon>Pinopsida</taxon>
        <taxon>Pinidae</taxon>
        <taxon>Conifers I</taxon>
        <taxon>Pinales</taxon>
        <taxon>Pinaceae</taxon>
        <taxon>Picea</taxon>
    </lineage>
</organism>
<dbReference type="GO" id="GO:0005506">
    <property type="term" value="F:iron ion binding"/>
    <property type="evidence" value="ECO:0007669"/>
    <property type="project" value="InterPro"/>
</dbReference>
<proteinExistence type="evidence at transcript level"/>
<name>A9NQE7_PICSI</name>
<dbReference type="PANTHER" id="PTHR33591:SF2">
    <property type="entry name" value="BETA-CAROTENE ISOMERASE D27"/>
    <property type="match status" value="1"/>
</dbReference>
<dbReference type="AlphaFoldDB" id="A9NQE7"/>
<feature type="domain" description="Beta-carotene isomerase D27-like C-terminal" evidence="1">
    <location>
        <begin position="160"/>
        <end position="240"/>
    </location>
</feature>
<dbReference type="PANTHER" id="PTHR33591">
    <property type="entry name" value="BETA-CAROTENE ISOMERASE D27"/>
    <property type="match status" value="1"/>
</dbReference>
<accession>A9NQE7</accession>
<protein>
    <recommendedName>
        <fullName evidence="1">Beta-carotene isomerase D27-like C-terminal domain-containing protein</fullName>
    </recommendedName>
</protein>
<reference evidence="2" key="1">
    <citation type="journal article" date="2008" name="BMC Genomics">
        <title>A conifer genomics resource of 200,000 spruce (Picea spp.) ESTs and 6,464 high-quality, sequence-finished full-length cDNAs for Sitka spruce (Picea sitchensis).</title>
        <authorList>
            <person name="Ralph S.G."/>
            <person name="Chun H.J."/>
            <person name="Kolosova N."/>
            <person name="Cooper D."/>
            <person name="Oddy C."/>
            <person name="Ritland C.E."/>
            <person name="Kirkpatrick R."/>
            <person name="Moore R."/>
            <person name="Barber S."/>
            <person name="Holt R.A."/>
            <person name="Jones S.J."/>
            <person name="Marra M.A."/>
            <person name="Douglas C.J."/>
            <person name="Ritland K."/>
            <person name="Bohlmann J."/>
        </authorList>
    </citation>
    <scope>NUCLEOTIDE SEQUENCE</scope>
    <source>
        <tissue evidence="2">Green portion of the leader tissue</tissue>
    </source>
</reference>